<protein>
    <submittedName>
        <fullName evidence="1">Uncharacterized protein</fullName>
    </submittedName>
</protein>
<sequence length="336" mass="36362">MLSSRARLCSVQLPPKTRREKFFAAIKLGFRTAPTGFLSLRNLRVSDSIIMATSSSSPSRPSKRRRENQDEIELEGPKDSAATATATTVESSPNGAETEEKKMSPVVVFAHGAGAPSSSDWMIRWKELLAKALQAVEVVTFDYPYISGGKRGAPPKAEKLVDFHAGVAKKALAKYPGHPLILVGKSMGSRVSCMVAGEEGVDASAVVCLGYPLKGRFGGRCNKLDLLGSQLKCGKEELNLALMMKKGMNGAVRDETLLQLAVPIMFVQGSKDGFCPLEKLEPVRKKMKSVNELHVIEGGDHSFKIAKKHLLSKGSTQEEAEDQAVRAIAMFVSKCI</sequence>
<organism evidence="1 2">
    <name type="scientific">Rhododendron molle</name>
    <name type="common">Chinese azalea</name>
    <name type="synonym">Azalea mollis</name>
    <dbReference type="NCBI Taxonomy" id="49168"/>
    <lineage>
        <taxon>Eukaryota</taxon>
        <taxon>Viridiplantae</taxon>
        <taxon>Streptophyta</taxon>
        <taxon>Embryophyta</taxon>
        <taxon>Tracheophyta</taxon>
        <taxon>Spermatophyta</taxon>
        <taxon>Magnoliopsida</taxon>
        <taxon>eudicotyledons</taxon>
        <taxon>Gunneridae</taxon>
        <taxon>Pentapetalae</taxon>
        <taxon>asterids</taxon>
        <taxon>Ericales</taxon>
        <taxon>Ericaceae</taxon>
        <taxon>Ericoideae</taxon>
        <taxon>Rhodoreae</taxon>
        <taxon>Rhododendron</taxon>
    </lineage>
</organism>
<proteinExistence type="predicted"/>
<evidence type="ECO:0000313" key="1">
    <source>
        <dbReference type="EMBL" id="KAI8569756.1"/>
    </source>
</evidence>
<name>A0ACC0PVY9_RHOML</name>
<evidence type="ECO:0000313" key="2">
    <source>
        <dbReference type="Proteomes" id="UP001062846"/>
    </source>
</evidence>
<reference evidence="1" key="1">
    <citation type="submission" date="2022-02" db="EMBL/GenBank/DDBJ databases">
        <title>Plant Genome Project.</title>
        <authorList>
            <person name="Zhang R.-G."/>
        </authorList>
    </citation>
    <scope>NUCLEOTIDE SEQUENCE</scope>
    <source>
        <strain evidence="1">AT1</strain>
    </source>
</reference>
<dbReference type="EMBL" id="CM046389">
    <property type="protein sequence ID" value="KAI8569756.1"/>
    <property type="molecule type" value="Genomic_DNA"/>
</dbReference>
<accession>A0ACC0PVY9</accession>
<comment type="caution">
    <text evidence="1">The sequence shown here is derived from an EMBL/GenBank/DDBJ whole genome shotgun (WGS) entry which is preliminary data.</text>
</comment>
<dbReference type="Proteomes" id="UP001062846">
    <property type="component" value="Chromosome 2"/>
</dbReference>
<gene>
    <name evidence="1" type="ORF">RHMOL_Rhmol02G0301700</name>
</gene>
<keyword evidence="2" id="KW-1185">Reference proteome</keyword>